<sequence length="129" mass="14722">MKILIKDELLSGKSVYETELDFSNEIITVKDIITERVKKEVEEYNKKLPAYFNGLVEPMEAEKTLNGYKLKPKKIIDAEKQIYAALDAFQKNGFFILVDNYQADALEEEIELKAKTTISFVKLTPLIGG</sequence>
<dbReference type="EMBL" id="QUNI01000008">
    <property type="protein sequence ID" value="REG97844.1"/>
    <property type="molecule type" value="Genomic_DNA"/>
</dbReference>
<dbReference type="AlphaFoldDB" id="A0A3E0EHW2"/>
<protein>
    <submittedName>
        <fullName evidence="1">Uncharacterized protein</fullName>
    </submittedName>
</protein>
<comment type="caution">
    <text evidence="1">The sequence shown here is derived from an EMBL/GenBank/DDBJ whole genome shotgun (WGS) entry which is preliminary data.</text>
</comment>
<accession>A0A3E0EHW2</accession>
<gene>
    <name evidence="1" type="ORF">C8P67_1086</name>
</gene>
<dbReference type="OrthoDB" id="214814at2"/>
<reference evidence="1 2" key="1">
    <citation type="submission" date="2018-08" db="EMBL/GenBank/DDBJ databases">
        <title>Genomic Encyclopedia of Archaeal and Bacterial Type Strains, Phase II (KMG-II): from individual species to whole genera.</title>
        <authorList>
            <person name="Goeker M."/>
        </authorList>
    </citation>
    <scope>NUCLEOTIDE SEQUENCE [LARGE SCALE GENOMIC DNA]</scope>
    <source>
        <strain evidence="1 2">DSM 100880</strain>
    </source>
</reference>
<evidence type="ECO:0000313" key="2">
    <source>
        <dbReference type="Proteomes" id="UP000257136"/>
    </source>
</evidence>
<keyword evidence="2" id="KW-1185">Reference proteome</keyword>
<dbReference type="RefSeq" id="WP_115813806.1">
    <property type="nucleotide sequence ID" value="NZ_QUNI01000008.1"/>
</dbReference>
<proteinExistence type="predicted"/>
<evidence type="ECO:0000313" key="1">
    <source>
        <dbReference type="EMBL" id="REG97844.1"/>
    </source>
</evidence>
<name>A0A3E0EHW2_9FLAO</name>
<dbReference type="Proteomes" id="UP000257136">
    <property type="component" value="Unassembled WGS sequence"/>
</dbReference>
<organism evidence="1 2">
    <name type="scientific">Flavobacterium aquicola</name>
    <dbReference type="NCBI Taxonomy" id="1682742"/>
    <lineage>
        <taxon>Bacteria</taxon>
        <taxon>Pseudomonadati</taxon>
        <taxon>Bacteroidota</taxon>
        <taxon>Flavobacteriia</taxon>
        <taxon>Flavobacteriales</taxon>
        <taxon>Flavobacteriaceae</taxon>
        <taxon>Flavobacterium</taxon>
    </lineage>
</organism>